<proteinExistence type="predicted"/>
<dbReference type="EMBL" id="JANPWB010000004">
    <property type="protein sequence ID" value="KAJ1193759.1"/>
    <property type="molecule type" value="Genomic_DNA"/>
</dbReference>
<dbReference type="AlphaFoldDB" id="A0AAV7UXD8"/>
<evidence type="ECO:0000256" key="1">
    <source>
        <dbReference type="SAM" id="MobiDB-lite"/>
    </source>
</evidence>
<dbReference type="Proteomes" id="UP001066276">
    <property type="component" value="Chromosome 2_2"/>
</dbReference>
<comment type="caution">
    <text evidence="2">The sequence shown here is derived from an EMBL/GenBank/DDBJ whole genome shotgun (WGS) entry which is preliminary data.</text>
</comment>
<accession>A0AAV7UXD8</accession>
<protein>
    <submittedName>
        <fullName evidence="2">Uncharacterized protein</fullName>
    </submittedName>
</protein>
<evidence type="ECO:0000313" key="3">
    <source>
        <dbReference type="Proteomes" id="UP001066276"/>
    </source>
</evidence>
<keyword evidence="3" id="KW-1185">Reference proteome</keyword>
<sequence>MQELPVLEEDLPGDIEESVVVEPLEKEEVWLSEEQGPSLKLNQYSSRSGEVVILTAFLTQWSEISKNLEWARPSSHSISKWKERQTPIDSITSGSLNIATVRRRPRALPLPELSNDSDEQQEGPSTPSATGRRSQMQEVRCHQTTQDGDRFLGTAA</sequence>
<gene>
    <name evidence="2" type="ORF">NDU88_003055</name>
</gene>
<feature type="compositionally biased region" description="Polar residues" evidence="1">
    <location>
        <begin position="122"/>
        <end position="146"/>
    </location>
</feature>
<evidence type="ECO:0000313" key="2">
    <source>
        <dbReference type="EMBL" id="KAJ1193759.1"/>
    </source>
</evidence>
<reference evidence="2" key="1">
    <citation type="journal article" date="2022" name="bioRxiv">
        <title>Sequencing and chromosome-scale assembly of the giantPleurodeles waltlgenome.</title>
        <authorList>
            <person name="Brown T."/>
            <person name="Elewa A."/>
            <person name="Iarovenko S."/>
            <person name="Subramanian E."/>
            <person name="Araus A.J."/>
            <person name="Petzold A."/>
            <person name="Susuki M."/>
            <person name="Suzuki K.-i.T."/>
            <person name="Hayashi T."/>
            <person name="Toyoda A."/>
            <person name="Oliveira C."/>
            <person name="Osipova E."/>
            <person name="Leigh N.D."/>
            <person name="Simon A."/>
            <person name="Yun M.H."/>
        </authorList>
    </citation>
    <scope>NUCLEOTIDE SEQUENCE</scope>
    <source>
        <strain evidence="2">20211129_DDA</strain>
        <tissue evidence="2">Liver</tissue>
    </source>
</reference>
<organism evidence="2 3">
    <name type="scientific">Pleurodeles waltl</name>
    <name type="common">Iberian ribbed newt</name>
    <dbReference type="NCBI Taxonomy" id="8319"/>
    <lineage>
        <taxon>Eukaryota</taxon>
        <taxon>Metazoa</taxon>
        <taxon>Chordata</taxon>
        <taxon>Craniata</taxon>
        <taxon>Vertebrata</taxon>
        <taxon>Euteleostomi</taxon>
        <taxon>Amphibia</taxon>
        <taxon>Batrachia</taxon>
        <taxon>Caudata</taxon>
        <taxon>Salamandroidea</taxon>
        <taxon>Salamandridae</taxon>
        <taxon>Pleurodelinae</taxon>
        <taxon>Pleurodeles</taxon>
    </lineage>
</organism>
<feature type="region of interest" description="Disordered" evidence="1">
    <location>
        <begin position="102"/>
        <end position="156"/>
    </location>
</feature>
<name>A0AAV7UXD8_PLEWA</name>